<protein>
    <recommendedName>
        <fullName evidence="6">Acetate kinase</fullName>
        <ecNumber evidence="6">2.7.2.1</ecNumber>
    </recommendedName>
    <alternativeName>
        <fullName evidence="6">Acetokinase</fullName>
    </alternativeName>
</protein>
<evidence type="ECO:0000313" key="9">
    <source>
        <dbReference type="Proteomes" id="UP000030170"/>
    </source>
</evidence>
<evidence type="ECO:0000256" key="5">
    <source>
        <dbReference type="ARBA" id="ARBA00022840"/>
    </source>
</evidence>
<sequence>MKILVLNAGSSSHKSCLYEFGDSLPEQPLKPLWEAQVDWASQPGMAELRVKTVDIPSYETVFPSVSRFEDTLRLLQTIWSGEVPVVSQPGDIDIVGHRVVHGGRDYQESTWVNPAVKAEIAQLATLAPVHNPVNLQGIDIIEQCLGTVPQVAVFDTAFHSQMPMAAKVYPIPWQWFEQGIQRYGFHGISHQYVATRAAEILHQPLTDLRLITCHLGNGCSLAAIHQGHSIDTTMGFTPLEGLMMGCRSGSVDPGILLHLIRHHHLDAQQLDTLLNQESGLKGVSGSSGDMRQILKQAAAGDGQANLALAVYIHRLRSHIGSMLAALGGLDALVFTGGVGENAAPIRAAVCEAFGFLGLNLDLAQNMQSPCDQDIATLDSRVRVLVIHTQEDWAIAQECWRLSQSPQKAVVTTHVP</sequence>
<evidence type="ECO:0000313" key="8">
    <source>
        <dbReference type="EMBL" id="KGF71804.1"/>
    </source>
</evidence>
<dbReference type="GO" id="GO:0000287">
    <property type="term" value="F:magnesium ion binding"/>
    <property type="evidence" value="ECO:0007669"/>
    <property type="project" value="UniProtKB-UniRule"/>
</dbReference>
<dbReference type="EMBL" id="JJML01000051">
    <property type="protein sequence ID" value="KGF71804.1"/>
    <property type="molecule type" value="Genomic_DNA"/>
</dbReference>
<dbReference type="RefSeq" id="WP_036535796.1">
    <property type="nucleotide sequence ID" value="NZ_JJML01000051.1"/>
</dbReference>
<dbReference type="PANTHER" id="PTHR21060:SF15">
    <property type="entry name" value="ACETATE KINASE-RELATED"/>
    <property type="match status" value="1"/>
</dbReference>
<feature type="binding site" evidence="6">
    <location>
        <position position="390"/>
    </location>
    <ligand>
        <name>Mg(2+)</name>
        <dbReference type="ChEBI" id="CHEBI:18420"/>
    </ligand>
</feature>
<proteinExistence type="inferred from homology"/>
<feature type="active site" description="Proton donor/acceptor" evidence="6">
    <location>
        <position position="155"/>
    </location>
</feature>
<dbReference type="Gene3D" id="3.30.420.40">
    <property type="match status" value="2"/>
</dbReference>
<dbReference type="GO" id="GO:0005737">
    <property type="term" value="C:cytoplasm"/>
    <property type="evidence" value="ECO:0007669"/>
    <property type="project" value="UniProtKB-SubCell"/>
</dbReference>
<comment type="similarity">
    <text evidence="1 6 7">Belongs to the acetokinase family.</text>
</comment>
<reference evidence="8 9" key="1">
    <citation type="journal article" date="2014" name="Mol. Ecol.">
        <title>Evolution of Synechococcus.</title>
        <authorList>
            <person name="Dvorak P."/>
            <person name="Casamatta D."/>
            <person name="Hasler P."/>
            <person name="Poulickova A."/>
            <person name="Ondrej V."/>
            <person name="Sanges R."/>
        </authorList>
    </citation>
    <scope>NUCLEOTIDE SEQUENCE [LARGE SCALE GENOMIC DNA]</scope>
    <source>
        <strain evidence="8 9">CAUP A 1101</strain>
    </source>
</reference>
<feature type="site" description="Transition state stabilizer" evidence="6">
    <location>
        <position position="247"/>
    </location>
</feature>
<dbReference type="InterPro" id="IPR043129">
    <property type="entry name" value="ATPase_NBD"/>
</dbReference>
<comment type="subunit">
    <text evidence="6">Homodimer.</text>
</comment>
<comment type="function">
    <text evidence="6">Catalyzes the formation of acetyl phosphate from acetate and ATP. Can also catalyze the reverse reaction.</text>
</comment>
<dbReference type="PANTHER" id="PTHR21060">
    <property type="entry name" value="ACETATE KINASE"/>
    <property type="match status" value="1"/>
</dbReference>
<evidence type="ECO:0000256" key="2">
    <source>
        <dbReference type="ARBA" id="ARBA00022679"/>
    </source>
</evidence>
<keyword evidence="9" id="KW-1185">Reference proteome</keyword>
<keyword evidence="3 6" id="KW-0547">Nucleotide-binding</keyword>
<dbReference type="GO" id="GO:0006085">
    <property type="term" value="P:acetyl-CoA biosynthetic process"/>
    <property type="evidence" value="ECO:0007669"/>
    <property type="project" value="UniProtKB-UniRule"/>
</dbReference>
<feature type="binding site" evidence="6">
    <location>
        <begin position="337"/>
        <end position="341"/>
    </location>
    <ligand>
        <name>ATP</name>
        <dbReference type="ChEBI" id="CHEBI:30616"/>
    </ligand>
</feature>
<dbReference type="PIRSF" id="PIRSF000722">
    <property type="entry name" value="Acetate_prop_kin"/>
    <property type="match status" value="1"/>
</dbReference>
<evidence type="ECO:0000256" key="3">
    <source>
        <dbReference type="ARBA" id="ARBA00022741"/>
    </source>
</evidence>
<gene>
    <name evidence="6" type="primary">ackA</name>
    <name evidence="8" type="ORF">DO97_15600</name>
</gene>
<comment type="cofactor">
    <cofactor evidence="6">
        <name>Mg(2+)</name>
        <dbReference type="ChEBI" id="CHEBI:18420"/>
    </cofactor>
    <cofactor evidence="6">
        <name>Mn(2+)</name>
        <dbReference type="ChEBI" id="CHEBI:29035"/>
    </cofactor>
    <text evidence="6">Mg(2+). Can also accept Mn(2+).</text>
</comment>
<dbReference type="GO" id="GO:0006083">
    <property type="term" value="P:acetate metabolic process"/>
    <property type="evidence" value="ECO:0007669"/>
    <property type="project" value="TreeGrafter"/>
</dbReference>
<dbReference type="UniPathway" id="UPA00340">
    <property type="reaction ID" value="UER00458"/>
</dbReference>
<comment type="subcellular location">
    <subcellularLocation>
        <location evidence="6">Cytoplasm</location>
    </subcellularLocation>
</comment>
<dbReference type="CDD" id="cd24010">
    <property type="entry name" value="ASKHA_NBD_AcK_PK"/>
    <property type="match status" value="1"/>
</dbReference>
<evidence type="ECO:0000256" key="1">
    <source>
        <dbReference type="ARBA" id="ARBA00008748"/>
    </source>
</evidence>
<keyword evidence="6" id="KW-0479">Metal-binding</keyword>
<dbReference type="HAMAP" id="MF_00020">
    <property type="entry name" value="Acetate_kinase"/>
    <property type="match status" value="1"/>
</dbReference>
<feature type="binding site" evidence="6">
    <location>
        <begin position="214"/>
        <end position="218"/>
    </location>
    <ligand>
        <name>ATP</name>
        <dbReference type="ChEBI" id="CHEBI:30616"/>
    </ligand>
</feature>
<keyword evidence="6" id="KW-0963">Cytoplasm</keyword>
<keyword evidence="2 6" id="KW-0808">Transferase</keyword>
<dbReference type="STRING" id="1497020.DO97_15600"/>
<feature type="binding site" evidence="6">
    <location>
        <position position="7"/>
    </location>
    <ligand>
        <name>Mg(2+)</name>
        <dbReference type="ChEBI" id="CHEBI:18420"/>
    </ligand>
</feature>
<evidence type="ECO:0000256" key="6">
    <source>
        <dbReference type="HAMAP-Rule" id="MF_00020"/>
    </source>
</evidence>
<dbReference type="Proteomes" id="UP000030170">
    <property type="component" value="Unassembled WGS sequence"/>
</dbReference>
<accession>A0A098TI68</accession>
<dbReference type="InterPro" id="IPR004372">
    <property type="entry name" value="Ac/propionate_kinase"/>
</dbReference>
<name>A0A098TI68_9CYAN</name>
<comment type="pathway">
    <text evidence="6">Metabolic intermediate biosynthesis; acetyl-CoA biosynthesis; acetyl-CoA from acetate: step 1/2.</text>
</comment>
<comment type="caution">
    <text evidence="8">The sequence shown here is derived from an EMBL/GenBank/DDBJ whole genome shotgun (WGS) entry which is preliminary data.</text>
</comment>
<dbReference type="Pfam" id="PF00871">
    <property type="entry name" value="Acetate_kinase"/>
    <property type="match status" value="1"/>
</dbReference>
<evidence type="ECO:0000256" key="7">
    <source>
        <dbReference type="RuleBase" id="RU003835"/>
    </source>
</evidence>
<feature type="binding site" evidence="6">
    <location>
        <position position="98"/>
    </location>
    <ligand>
        <name>substrate</name>
    </ligand>
</feature>
<organism evidence="8 9">
    <name type="scientific">Neosynechococcus sphagnicola sy1</name>
    <dbReference type="NCBI Taxonomy" id="1497020"/>
    <lineage>
        <taxon>Bacteria</taxon>
        <taxon>Bacillati</taxon>
        <taxon>Cyanobacteriota</taxon>
        <taxon>Cyanophyceae</taxon>
        <taxon>Neosynechococcales</taxon>
        <taxon>Neosynechococcaceae</taxon>
        <taxon>Neosynechococcus</taxon>
    </lineage>
</organism>
<dbReference type="GO" id="GO:0005524">
    <property type="term" value="F:ATP binding"/>
    <property type="evidence" value="ECO:0007669"/>
    <property type="project" value="UniProtKB-KW"/>
</dbReference>
<comment type="catalytic activity">
    <reaction evidence="6">
        <text>acetate + ATP = acetyl phosphate + ADP</text>
        <dbReference type="Rhea" id="RHEA:11352"/>
        <dbReference type="ChEBI" id="CHEBI:22191"/>
        <dbReference type="ChEBI" id="CHEBI:30089"/>
        <dbReference type="ChEBI" id="CHEBI:30616"/>
        <dbReference type="ChEBI" id="CHEBI:456216"/>
        <dbReference type="EC" id="2.7.2.1"/>
    </reaction>
</comment>
<dbReference type="InterPro" id="IPR023865">
    <property type="entry name" value="Aliphatic_acid_kinase_CS"/>
</dbReference>
<keyword evidence="4 6" id="KW-0418">Kinase</keyword>
<dbReference type="AlphaFoldDB" id="A0A098TI68"/>
<dbReference type="PROSITE" id="PS01076">
    <property type="entry name" value="ACETATE_KINASE_2"/>
    <property type="match status" value="1"/>
</dbReference>
<feature type="site" description="Transition state stabilizer" evidence="6">
    <location>
        <position position="186"/>
    </location>
</feature>
<feature type="binding site" evidence="6">
    <location>
        <position position="14"/>
    </location>
    <ligand>
        <name>ATP</name>
        <dbReference type="ChEBI" id="CHEBI:30616"/>
    </ligand>
</feature>
<evidence type="ECO:0000256" key="4">
    <source>
        <dbReference type="ARBA" id="ARBA00022777"/>
    </source>
</evidence>
<dbReference type="NCBIfam" id="TIGR00016">
    <property type="entry name" value="ackA"/>
    <property type="match status" value="1"/>
</dbReference>
<keyword evidence="6" id="KW-0460">Magnesium</keyword>
<dbReference type="PROSITE" id="PS01075">
    <property type="entry name" value="ACETATE_KINASE_1"/>
    <property type="match status" value="1"/>
</dbReference>
<dbReference type="GO" id="GO:0008776">
    <property type="term" value="F:acetate kinase activity"/>
    <property type="evidence" value="ECO:0007669"/>
    <property type="project" value="UniProtKB-UniRule"/>
</dbReference>
<feature type="binding site" evidence="6">
    <location>
        <begin position="289"/>
        <end position="291"/>
    </location>
    <ligand>
        <name>ATP</name>
        <dbReference type="ChEBI" id="CHEBI:30616"/>
    </ligand>
</feature>
<dbReference type="EC" id="2.7.2.1" evidence="6"/>
<keyword evidence="5 6" id="KW-0067">ATP-binding</keyword>
<dbReference type="SUPFAM" id="SSF53067">
    <property type="entry name" value="Actin-like ATPase domain"/>
    <property type="match status" value="2"/>
</dbReference>
<dbReference type="PRINTS" id="PR00471">
    <property type="entry name" value="ACETATEKNASE"/>
</dbReference>
<dbReference type="OrthoDB" id="9802453at2"/>
<dbReference type="InterPro" id="IPR000890">
    <property type="entry name" value="Aliphatic_acid_kin_short-chain"/>
</dbReference>